<reference evidence="14" key="1">
    <citation type="submission" date="2017-12" db="EMBL/GenBank/DDBJ databases">
        <title>FDA dAtabase for Regulatory Grade micrObial Sequences (FDA-ARGOS): Supporting development and validation of Infectious Disease Dx tests.</title>
        <authorList>
            <person name="Hoffmann M."/>
            <person name="Allard M."/>
            <person name="Evans P."/>
            <person name="Brown E."/>
            <person name="Tallon L."/>
            <person name="Sadzewicz L."/>
            <person name="Sengamalay N."/>
            <person name="Ott S."/>
            <person name="Godinez A."/>
            <person name="Nagaraj S."/>
            <person name="Vavikolanu K."/>
            <person name="Aluvathingal J."/>
            <person name="Nadendla S."/>
            <person name="Sichtig H."/>
        </authorList>
    </citation>
    <scope>NUCLEOTIDE SEQUENCE [LARGE SCALE GENOMIC DNA]</scope>
    <source>
        <strain evidence="14">FDAARGOS_249</strain>
    </source>
</reference>
<dbReference type="EC" id="4.2.3.5" evidence="4 12"/>
<comment type="caution">
    <text evidence="13">The sequence shown here is derived from an EMBL/GenBank/DDBJ whole genome shotgun (WGS) entry which is preliminary data.</text>
</comment>
<evidence type="ECO:0000313" key="13">
    <source>
        <dbReference type="EMBL" id="PNL90923.1"/>
    </source>
</evidence>
<dbReference type="InterPro" id="IPR020541">
    <property type="entry name" value="Chorismate_synthase_CS"/>
</dbReference>
<dbReference type="GO" id="GO:0005829">
    <property type="term" value="C:cytosol"/>
    <property type="evidence" value="ECO:0007669"/>
    <property type="project" value="TreeGrafter"/>
</dbReference>
<keyword evidence="7 12" id="KW-0288">FMN</keyword>
<evidence type="ECO:0000256" key="3">
    <source>
        <dbReference type="ARBA" id="ARBA00011881"/>
    </source>
</evidence>
<evidence type="ECO:0000256" key="10">
    <source>
        <dbReference type="ARBA" id="ARBA00023141"/>
    </source>
</evidence>
<evidence type="ECO:0000256" key="6">
    <source>
        <dbReference type="ARBA" id="ARBA00022630"/>
    </source>
</evidence>
<feature type="binding site" evidence="12">
    <location>
        <begin position="313"/>
        <end position="317"/>
    </location>
    <ligand>
        <name>FMN</name>
        <dbReference type="ChEBI" id="CHEBI:58210"/>
    </ligand>
</feature>
<dbReference type="Pfam" id="PF01264">
    <property type="entry name" value="Chorismate_synt"/>
    <property type="match status" value="1"/>
</dbReference>
<dbReference type="PIRSF" id="PIRSF001456">
    <property type="entry name" value="Chorismate_synth"/>
    <property type="match status" value="1"/>
</dbReference>
<comment type="pathway">
    <text evidence="1 12">Metabolic intermediate biosynthesis; chorismate biosynthesis; chorismate from D-erythrose 4-phosphate and phosphoenolpyruvate: step 7/7.</text>
</comment>
<dbReference type="HAMAP" id="MF_00300">
    <property type="entry name" value="Chorismate_synth"/>
    <property type="match status" value="1"/>
</dbReference>
<evidence type="ECO:0000256" key="12">
    <source>
        <dbReference type="HAMAP-Rule" id="MF_00300"/>
    </source>
</evidence>
<comment type="catalytic activity">
    <reaction evidence="12">
        <text>5-O-(1-carboxyvinyl)-3-phosphoshikimate = chorismate + phosphate</text>
        <dbReference type="Rhea" id="RHEA:21020"/>
        <dbReference type="ChEBI" id="CHEBI:29748"/>
        <dbReference type="ChEBI" id="CHEBI:43474"/>
        <dbReference type="ChEBI" id="CHEBI:57701"/>
        <dbReference type="EC" id="4.2.3.5"/>
    </reaction>
</comment>
<dbReference type="GO" id="GO:0009423">
    <property type="term" value="P:chorismate biosynthetic process"/>
    <property type="evidence" value="ECO:0007669"/>
    <property type="project" value="UniProtKB-UniRule"/>
</dbReference>
<gene>
    <name evidence="12" type="primary">aroC</name>
    <name evidence="13" type="ORF">A6J77_001135</name>
</gene>
<keyword evidence="9 12" id="KW-0521">NADP</keyword>
<name>A0A2J9PKN6_9LACT</name>
<dbReference type="InterPro" id="IPR035904">
    <property type="entry name" value="Chorismate_synth_AroC_sf"/>
</dbReference>
<dbReference type="GO" id="GO:0010181">
    <property type="term" value="F:FMN binding"/>
    <property type="evidence" value="ECO:0007669"/>
    <property type="project" value="TreeGrafter"/>
</dbReference>
<feature type="binding site" evidence="12">
    <location>
        <begin position="253"/>
        <end position="254"/>
    </location>
    <ligand>
        <name>FMN</name>
        <dbReference type="ChEBI" id="CHEBI:58210"/>
    </ligand>
</feature>
<dbReference type="CDD" id="cd07304">
    <property type="entry name" value="Chorismate_synthase"/>
    <property type="match status" value="1"/>
</dbReference>
<sequence>MLRFITAGESHGPLETAIIEGIPANLPIDIDKINENLARRQMGYGAGNRMKIEKDQVRITSGVRHGLTLGSPITLIVENRDFKKWTEIMSAEDVEDGIKKRRTVHHPRPGHADLVGGIKYGFKDLRNVLERSSARETTMRVAVGSIAQQILDGLDIEIIAYVKALGGVEGKVDATSLSYEEIRQTTDESELKMIDPSIDEEIKAKIDQAKKDGTTLGGVIEVIAKNVPAGLGSYTQWDKKLDAKLVGAMVSINAFKAAEIGDGVEVASRFGNELMDEIAYDDTQGFYRLTNHMGGFEGGMTTGMPIIVRGYKKPIPTQYHPLQSVDIYTKEPYKASIERSDITAVPRAAIIGETVIATELAQAILEKFPHDDYNELVKAVNNYREYAKNPDIWQNEGE</sequence>
<evidence type="ECO:0000256" key="7">
    <source>
        <dbReference type="ARBA" id="ARBA00022643"/>
    </source>
</evidence>
<feature type="binding site" evidence="12">
    <location>
        <position position="339"/>
    </location>
    <ligand>
        <name>FMN</name>
        <dbReference type="ChEBI" id="CHEBI:58210"/>
    </ligand>
</feature>
<dbReference type="FunFam" id="3.60.150.10:FF:000002">
    <property type="entry name" value="Chorismate synthase"/>
    <property type="match status" value="1"/>
</dbReference>
<dbReference type="Gene3D" id="3.60.150.10">
    <property type="entry name" value="Chorismate synthase AroC"/>
    <property type="match status" value="1"/>
</dbReference>
<comment type="caution">
    <text evidence="12">Lacks conserved residue(s) required for the propagation of feature annotation.</text>
</comment>
<feature type="binding site" evidence="12">
    <location>
        <position position="298"/>
    </location>
    <ligand>
        <name>FMN</name>
        <dbReference type="ChEBI" id="CHEBI:58210"/>
    </ligand>
</feature>
<dbReference type="PANTHER" id="PTHR21085:SF0">
    <property type="entry name" value="CHORISMATE SYNTHASE"/>
    <property type="match status" value="1"/>
</dbReference>
<dbReference type="GO" id="GO:0008652">
    <property type="term" value="P:amino acid biosynthetic process"/>
    <property type="evidence" value="ECO:0007669"/>
    <property type="project" value="UniProtKB-KW"/>
</dbReference>
<dbReference type="NCBIfam" id="NF003793">
    <property type="entry name" value="PRK05382.1"/>
    <property type="match status" value="1"/>
</dbReference>
<protein>
    <recommendedName>
        <fullName evidence="4 12">Chorismate synthase</fullName>
        <shortName evidence="12">CS</shortName>
        <ecNumber evidence="4 12">4.2.3.5</ecNumber>
    </recommendedName>
    <alternativeName>
        <fullName evidence="12">5-enolpyruvylshikimate-3-phosphate phospholyase</fullName>
    </alternativeName>
</protein>
<keyword evidence="5 12" id="KW-0028">Amino-acid biosynthesis</keyword>
<organism evidence="13 14">
    <name type="scientific">Aerococcus viridans</name>
    <dbReference type="NCBI Taxonomy" id="1377"/>
    <lineage>
        <taxon>Bacteria</taxon>
        <taxon>Bacillati</taxon>
        <taxon>Bacillota</taxon>
        <taxon>Bacilli</taxon>
        <taxon>Lactobacillales</taxon>
        <taxon>Aerococcaceae</taxon>
        <taxon>Aerococcus</taxon>
    </lineage>
</organism>
<dbReference type="GO" id="GO:0004107">
    <property type="term" value="F:chorismate synthase activity"/>
    <property type="evidence" value="ECO:0007669"/>
    <property type="project" value="UniProtKB-UniRule"/>
</dbReference>
<evidence type="ECO:0000256" key="11">
    <source>
        <dbReference type="ARBA" id="ARBA00023239"/>
    </source>
</evidence>
<comment type="similarity">
    <text evidence="2 12">Belongs to the chorismate synthase family.</text>
</comment>
<dbReference type="Proteomes" id="UP000192813">
    <property type="component" value="Unassembled WGS sequence"/>
</dbReference>
<dbReference type="AlphaFoldDB" id="A0A2J9PKN6"/>
<evidence type="ECO:0000256" key="9">
    <source>
        <dbReference type="ARBA" id="ARBA00022857"/>
    </source>
</evidence>
<dbReference type="EMBL" id="NBTM02000001">
    <property type="protein sequence ID" value="PNL90923.1"/>
    <property type="molecule type" value="Genomic_DNA"/>
</dbReference>
<evidence type="ECO:0000256" key="8">
    <source>
        <dbReference type="ARBA" id="ARBA00022827"/>
    </source>
</evidence>
<evidence type="ECO:0000256" key="1">
    <source>
        <dbReference type="ARBA" id="ARBA00005044"/>
    </source>
</evidence>
<evidence type="ECO:0000256" key="5">
    <source>
        <dbReference type="ARBA" id="ARBA00022605"/>
    </source>
</evidence>
<comment type="cofactor">
    <cofactor evidence="12">
        <name>FMNH2</name>
        <dbReference type="ChEBI" id="CHEBI:57618"/>
    </cofactor>
    <text evidence="12">Reduced FMN (FMNH(2)).</text>
</comment>
<dbReference type="PROSITE" id="PS00788">
    <property type="entry name" value="CHORISMATE_SYNTHASE_2"/>
    <property type="match status" value="1"/>
</dbReference>
<dbReference type="SUPFAM" id="SSF103263">
    <property type="entry name" value="Chorismate synthase, AroC"/>
    <property type="match status" value="1"/>
</dbReference>
<keyword evidence="8 12" id="KW-0274">FAD</keyword>
<proteinExistence type="inferred from homology"/>
<keyword evidence="10 12" id="KW-0057">Aromatic amino acid biosynthesis</keyword>
<dbReference type="UniPathway" id="UPA00053">
    <property type="reaction ID" value="UER00090"/>
</dbReference>
<comment type="function">
    <text evidence="12">Catalyzes the anti-1,4-elimination of the C-3 phosphate and the C-6 proR hydrogen from 5-enolpyruvylshikimate-3-phosphate (EPSP) to yield chorismate, which is the branch point compound that serves as the starting substrate for the three terminal pathways of aromatic amino acid biosynthesis. This reaction introduces a second double bond into the aromatic ring system.</text>
</comment>
<dbReference type="InterPro" id="IPR000453">
    <property type="entry name" value="Chorismate_synth"/>
</dbReference>
<feature type="binding site" evidence="12">
    <location>
        <position position="40"/>
    </location>
    <ligand>
        <name>NADP(+)</name>
        <dbReference type="ChEBI" id="CHEBI:58349"/>
    </ligand>
</feature>
<dbReference type="NCBIfam" id="TIGR00033">
    <property type="entry name" value="aroC"/>
    <property type="match status" value="1"/>
</dbReference>
<comment type="subunit">
    <text evidence="3 12">Homotetramer.</text>
</comment>
<dbReference type="PANTHER" id="PTHR21085">
    <property type="entry name" value="CHORISMATE SYNTHASE"/>
    <property type="match status" value="1"/>
</dbReference>
<dbReference type="GO" id="GO:0009073">
    <property type="term" value="P:aromatic amino acid family biosynthetic process"/>
    <property type="evidence" value="ECO:0007669"/>
    <property type="project" value="UniProtKB-KW"/>
</dbReference>
<evidence type="ECO:0000256" key="2">
    <source>
        <dbReference type="ARBA" id="ARBA00008014"/>
    </source>
</evidence>
<accession>A0A2J9PKN6</accession>
<keyword evidence="6 12" id="KW-0285">Flavoprotein</keyword>
<evidence type="ECO:0000313" key="14">
    <source>
        <dbReference type="Proteomes" id="UP000192813"/>
    </source>
</evidence>
<dbReference type="RefSeq" id="WP_083067696.1">
    <property type="nucleotide sequence ID" value="NZ_NBTM02000001.1"/>
</dbReference>
<feature type="binding site" evidence="12">
    <location>
        <begin position="131"/>
        <end position="133"/>
    </location>
    <ligand>
        <name>FMN</name>
        <dbReference type="ChEBI" id="CHEBI:58210"/>
    </ligand>
</feature>
<keyword evidence="11 12" id="KW-0456">Lyase</keyword>
<evidence type="ECO:0000256" key="4">
    <source>
        <dbReference type="ARBA" id="ARBA00013036"/>
    </source>
</evidence>